<dbReference type="GeneID" id="96807726"/>
<organism evidence="2 3">
    <name type="scientific">Streptomyces xanthophaeus</name>
    <dbReference type="NCBI Taxonomy" id="67385"/>
    <lineage>
        <taxon>Bacteria</taxon>
        <taxon>Bacillati</taxon>
        <taxon>Actinomycetota</taxon>
        <taxon>Actinomycetes</taxon>
        <taxon>Kitasatosporales</taxon>
        <taxon>Streptomycetaceae</taxon>
        <taxon>Streptomyces</taxon>
    </lineage>
</organism>
<dbReference type="OrthoDB" id="4265348at2"/>
<keyword evidence="1" id="KW-0732">Signal</keyword>
<dbReference type="EMBL" id="BNEE01000006">
    <property type="protein sequence ID" value="GHI85217.1"/>
    <property type="molecule type" value="Genomic_DNA"/>
</dbReference>
<dbReference type="Proteomes" id="UP000600026">
    <property type="component" value="Unassembled WGS sequence"/>
</dbReference>
<name>A0A919LEX9_9ACTN</name>
<sequence>MRTSTRIAGVLTGLTLALGGAALTAPTAHADVTACINQVERELQGGEAPDSVRMACYVGLTGEHEQCVTGLTKGSGVTNGTAVTACKVAPE</sequence>
<evidence type="ECO:0000313" key="3">
    <source>
        <dbReference type="Proteomes" id="UP000600026"/>
    </source>
</evidence>
<protein>
    <recommendedName>
        <fullName evidence="4">Secreted protein</fullName>
    </recommendedName>
</protein>
<dbReference type="RefSeq" id="WP_031139784.1">
    <property type="nucleotide sequence ID" value="NZ_BNEE01000006.1"/>
</dbReference>
<evidence type="ECO:0000313" key="2">
    <source>
        <dbReference type="EMBL" id="GHI85217.1"/>
    </source>
</evidence>
<feature type="signal peptide" evidence="1">
    <location>
        <begin position="1"/>
        <end position="30"/>
    </location>
</feature>
<dbReference type="AlphaFoldDB" id="A0A919LEX9"/>
<accession>A0A919LEX9</accession>
<reference evidence="2" key="1">
    <citation type="submission" date="2020-09" db="EMBL/GenBank/DDBJ databases">
        <title>Whole genome shotgun sequence of Streptomyces xanthophaeus NBRC 12829.</title>
        <authorList>
            <person name="Komaki H."/>
            <person name="Tamura T."/>
        </authorList>
    </citation>
    <scope>NUCLEOTIDE SEQUENCE</scope>
    <source>
        <strain evidence="2">NBRC 12829</strain>
    </source>
</reference>
<feature type="chain" id="PRO_5037931534" description="Secreted protein" evidence="1">
    <location>
        <begin position="31"/>
        <end position="91"/>
    </location>
</feature>
<evidence type="ECO:0008006" key="4">
    <source>
        <dbReference type="Google" id="ProtNLM"/>
    </source>
</evidence>
<proteinExistence type="predicted"/>
<keyword evidence="3" id="KW-1185">Reference proteome</keyword>
<comment type="caution">
    <text evidence="2">The sequence shown here is derived from an EMBL/GenBank/DDBJ whole genome shotgun (WGS) entry which is preliminary data.</text>
</comment>
<gene>
    <name evidence="2" type="ORF">Sxan_25810</name>
</gene>
<evidence type="ECO:0000256" key="1">
    <source>
        <dbReference type="SAM" id="SignalP"/>
    </source>
</evidence>